<dbReference type="Proteomes" id="UP000245921">
    <property type="component" value="Unassembled WGS sequence"/>
</dbReference>
<dbReference type="SMART" id="SM01350">
    <property type="entry name" value="6PGD"/>
    <property type="match status" value="1"/>
</dbReference>
<dbReference type="InterPro" id="IPR013328">
    <property type="entry name" value="6PGD_dom2"/>
</dbReference>
<dbReference type="InterPro" id="IPR008927">
    <property type="entry name" value="6-PGluconate_DH-like_C_sf"/>
</dbReference>
<evidence type="ECO:0000256" key="2">
    <source>
        <dbReference type="ARBA" id="ARBA00023002"/>
    </source>
</evidence>
<evidence type="ECO:0000256" key="1">
    <source>
        <dbReference type="ARBA" id="ARBA00008419"/>
    </source>
</evidence>
<dbReference type="GO" id="GO:0006098">
    <property type="term" value="P:pentose-phosphate shunt"/>
    <property type="evidence" value="ECO:0007669"/>
    <property type="project" value="InterPro"/>
</dbReference>
<dbReference type="InterPro" id="IPR006183">
    <property type="entry name" value="Pgluconate_DH"/>
</dbReference>
<dbReference type="GO" id="GO:0050661">
    <property type="term" value="F:NADP binding"/>
    <property type="evidence" value="ECO:0007669"/>
    <property type="project" value="InterPro"/>
</dbReference>
<keyword evidence="3" id="KW-0311">Gluconate utilization</keyword>
<dbReference type="InterPro" id="IPR036291">
    <property type="entry name" value="NAD(P)-bd_dom_sf"/>
</dbReference>
<dbReference type="InterPro" id="IPR006115">
    <property type="entry name" value="6PGDH_NADP-bd"/>
</dbReference>
<dbReference type="SUPFAM" id="SSF48179">
    <property type="entry name" value="6-phosphogluconate dehydrogenase C-terminal domain-like"/>
    <property type="match status" value="1"/>
</dbReference>
<dbReference type="RefSeq" id="WP_109606063.1">
    <property type="nucleotide sequence ID" value="NZ_QGGI01000021.1"/>
</dbReference>
<feature type="domain" description="6-phosphogluconate dehydrogenase C-terminal" evidence="4">
    <location>
        <begin position="167"/>
        <end position="294"/>
    </location>
</feature>
<sequence>MKIGLVGLGKMGLNLTKNMINKGYEVYTFDKDSQRIRMSEKVGAIGCISLKNLCKKLKENRILWIMVPSGNPTEDVLNELKNYLDKKDIIIEAGNSNYKDSMRRFENFQNIDIDYLDAGISGGQDGALNGICAMIGGKESTFKKVERIFKDISIENGYLYTGKSGSGHFSKMIHNGIEYGMLQAIGEGFEILEKSDFDYDMESLADLWNHGSVIRGWLMELTKNVFNKDKNLDTIKGVIDANGEGLWTAQTALEMGIPAPVITASVMVRHRSKQEDTYSGKLIASLRNEFGGHSIIENK</sequence>
<gene>
    <name evidence="5" type="ORF">C7380_1215</name>
</gene>
<evidence type="ECO:0000259" key="4">
    <source>
        <dbReference type="SMART" id="SM01350"/>
    </source>
</evidence>
<comment type="similarity">
    <text evidence="1">Belongs to the 6-phosphogluconate dehydrogenase family.</text>
</comment>
<comment type="caution">
    <text evidence="5">The sequence shown here is derived from an EMBL/GenBank/DDBJ whole genome shotgun (WGS) entry which is preliminary data.</text>
</comment>
<dbReference type="NCBIfam" id="TIGR00872">
    <property type="entry name" value="gnd_rel"/>
    <property type="match status" value="1"/>
</dbReference>
<dbReference type="SUPFAM" id="SSF51735">
    <property type="entry name" value="NAD(P)-binding Rossmann-fold domains"/>
    <property type="match status" value="1"/>
</dbReference>
<organism evidence="5 6">
    <name type="scientific">Oceanotoga teriensis</name>
    <dbReference type="NCBI Taxonomy" id="515440"/>
    <lineage>
        <taxon>Bacteria</taxon>
        <taxon>Thermotogati</taxon>
        <taxon>Thermotogota</taxon>
        <taxon>Thermotogae</taxon>
        <taxon>Petrotogales</taxon>
        <taxon>Petrotogaceae</taxon>
        <taxon>Oceanotoga</taxon>
    </lineage>
</organism>
<evidence type="ECO:0000313" key="6">
    <source>
        <dbReference type="Proteomes" id="UP000245921"/>
    </source>
</evidence>
<dbReference type="AlphaFoldDB" id="A0AA45C514"/>
<protein>
    <submittedName>
        <fullName evidence="5">6-phosphogluconate dehydrogenase</fullName>
    </submittedName>
</protein>
<dbReference type="Pfam" id="PF00393">
    <property type="entry name" value="6PGD"/>
    <property type="match status" value="1"/>
</dbReference>
<dbReference type="PRINTS" id="PR00076">
    <property type="entry name" value="6PGDHDRGNASE"/>
</dbReference>
<keyword evidence="2" id="KW-0560">Oxidoreductase</keyword>
<dbReference type="PANTHER" id="PTHR11811">
    <property type="entry name" value="6-PHOSPHOGLUCONATE DEHYDROGENASE"/>
    <property type="match status" value="1"/>
</dbReference>
<dbReference type="GO" id="GO:0004616">
    <property type="term" value="F:phosphogluconate dehydrogenase (decarboxylating) activity"/>
    <property type="evidence" value="ECO:0007669"/>
    <property type="project" value="InterPro"/>
</dbReference>
<dbReference type="InterPro" id="IPR004849">
    <property type="entry name" value="6DGDH_YqeC"/>
</dbReference>
<accession>A0AA45C514</accession>
<dbReference type="Gene3D" id="1.10.1040.10">
    <property type="entry name" value="N-(1-d-carboxylethyl)-l-norvaline Dehydrogenase, domain 2"/>
    <property type="match status" value="1"/>
</dbReference>
<reference evidence="5 6" key="1">
    <citation type="submission" date="2018-05" db="EMBL/GenBank/DDBJ databases">
        <title>Genomic Encyclopedia of Type Strains, Phase IV (KMG-IV): sequencing the most valuable type-strain genomes for metagenomic binning, comparative biology and taxonomic classification.</title>
        <authorList>
            <person name="Goeker M."/>
        </authorList>
    </citation>
    <scope>NUCLEOTIDE SEQUENCE [LARGE SCALE GENOMIC DNA]</scope>
    <source>
        <strain evidence="5 6">DSM 24906</strain>
    </source>
</reference>
<dbReference type="InterPro" id="IPR006114">
    <property type="entry name" value="6PGDH_C"/>
</dbReference>
<keyword evidence="6" id="KW-1185">Reference proteome</keyword>
<dbReference type="Gene3D" id="3.40.50.720">
    <property type="entry name" value="NAD(P)-binding Rossmann-like Domain"/>
    <property type="match status" value="1"/>
</dbReference>
<dbReference type="EMBL" id="QGGI01000021">
    <property type="protein sequence ID" value="PWJ87875.1"/>
    <property type="molecule type" value="Genomic_DNA"/>
</dbReference>
<proteinExistence type="inferred from homology"/>
<evidence type="ECO:0000313" key="5">
    <source>
        <dbReference type="EMBL" id="PWJ87875.1"/>
    </source>
</evidence>
<name>A0AA45C514_9BACT</name>
<evidence type="ECO:0000256" key="3">
    <source>
        <dbReference type="ARBA" id="ARBA00023064"/>
    </source>
</evidence>
<dbReference type="NCBIfam" id="NF007161">
    <property type="entry name" value="PRK09599.1"/>
    <property type="match status" value="1"/>
</dbReference>
<dbReference type="Pfam" id="PF03446">
    <property type="entry name" value="NAD_binding_2"/>
    <property type="match status" value="1"/>
</dbReference>
<dbReference type="GO" id="GO:0019521">
    <property type="term" value="P:D-gluconate metabolic process"/>
    <property type="evidence" value="ECO:0007669"/>
    <property type="project" value="UniProtKB-KW"/>
</dbReference>